<protein>
    <submittedName>
        <fullName evidence="1">Uncharacterized protein</fullName>
    </submittedName>
</protein>
<proteinExistence type="predicted"/>
<reference evidence="1" key="1">
    <citation type="journal article" date="2014" name="Int. J. Syst. Evol. Microbiol.">
        <title>Complete genome sequence of Corynebacterium casei LMG S-19264T (=DSM 44701T), isolated from a smear-ripened cheese.</title>
        <authorList>
            <consortium name="US DOE Joint Genome Institute (JGI-PGF)"/>
            <person name="Walter F."/>
            <person name="Albersmeier A."/>
            <person name="Kalinowski J."/>
            <person name="Ruckert C."/>
        </authorList>
    </citation>
    <scope>NUCLEOTIDE SEQUENCE</scope>
    <source>
        <strain evidence="1">CGMCC 1.15478</strain>
    </source>
</reference>
<organism evidence="1 2">
    <name type="scientific">Hoyosella rhizosphaerae</name>
    <dbReference type="NCBI Taxonomy" id="1755582"/>
    <lineage>
        <taxon>Bacteria</taxon>
        <taxon>Bacillati</taxon>
        <taxon>Actinomycetota</taxon>
        <taxon>Actinomycetes</taxon>
        <taxon>Mycobacteriales</taxon>
        <taxon>Hoyosellaceae</taxon>
        <taxon>Hoyosella</taxon>
    </lineage>
</organism>
<gene>
    <name evidence="1" type="ORF">GCM10011410_00990</name>
</gene>
<sequence length="147" mass="16584">MKGLLAGIVAAIIAVVLGALLFFVLVDREETTEFPQDDLTFAIEGSQQNCAMFYGEPCDYDTQEGFNRWAQDLDRFVPEQRMGSFARDIGFTETSKISLKACVLTQNSTNTVDDLLAYTRERHPDATTAQVFPIWNAARWHLCPLER</sequence>
<dbReference type="EMBL" id="BMJH01000001">
    <property type="protein sequence ID" value="GGC52457.1"/>
    <property type="molecule type" value="Genomic_DNA"/>
</dbReference>
<accession>A0A916TZ95</accession>
<dbReference type="RefSeq" id="WP_188669675.1">
    <property type="nucleotide sequence ID" value="NZ_BMJH01000001.1"/>
</dbReference>
<name>A0A916TZ95_9ACTN</name>
<dbReference type="Proteomes" id="UP000641514">
    <property type="component" value="Unassembled WGS sequence"/>
</dbReference>
<evidence type="ECO:0000313" key="2">
    <source>
        <dbReference type="Proteomes" id="UP000641514"/>
    </source>
</evidence>
<keyword evidence="2" id="KW-1185">Reference proteome</keyword>
<dbReference type="AlphaFoldDB" id="A0A916TZ95"/>
<evidence type="ECO:0000313" key="1">
    <source>
        <dbReference type="EMBL" id="GGC52457.1"/>
    </source>
</evidence>
<reference evidence="1" key="2">
    <citation type="submission" date="2020-09" db="EMBL/GenBank/DDBJ databases">
        <authorList>
            <person name="Sun Q."/>
            <person name="Zhou Y."/>
        </authorList>
    </citation>
    <scope>NUCLEOTIDE SEQUENCE</scope>
    <source>
        <strain evidence="1">CGMCC 1.15478</strain>
    </source>
</reference>
<comment type="caution">
    <text evidence="1">The sequence shown here is derived from an EMBL/GenBank/DDBJ whole genome shotgun (WGS) entry which is preliminary data.</text>
</comment>